<dbReference type="Proteomes" id="UP000672657">
    <property type="component" value="Unassembled WGS sequence"/>
</dbReference>
<proteinExistence type="predicted"/>
<dbReference type="RefSeq" id="WP_211958755.1">
    <property type="nucleotide sequence ID" value="NZ_CAJPVI010000114.1"/>
</dbReference>
<keyword evidence="2" id="KW-0238">DNA-binding</keyword>
<dbReference type="PROSITE" id="PS01124">
    <property type="entry name" value="HTH_ARAC_FAMILY_2"/>
    <property type="match status" value="1"/>
</dbReference>
<evidence type="ECO:0000256" key="4">
    <source>
        <dbReference type="SAM" id="Phobius"/>
    </source>
</evidence>
<dbReference type="SMART" id="SM00342">
    <property type="entry name" value="HTH_ARAC"/>
    <property type="match status" value="1"/>
</dbReference>
<evidence type="ECO:0000313" key="7">
    <source>
        <dbReference type="Proteomes" id="UP000672657"/>
    </source>
</evidence>
<gene>
    <name evidence="6" type="primary">cdhR_6</name>
    <name evidence="6" type="ORF">LMG26411_08075</name>
</gene>
<comment type="caution">
    <text evidence="6">The sequence shown here is derived from an EMBL/GenBank/DDBJ whole genome shotgun (WGS) entry which is preliminary data.</text>
</comment>
<dbReference type="InterPro" id="IPR029062">
    <property type="entry name" value="Class_I_gatase-like"/>
</dbReference>
<keyword evidence="4" id="KW-0472">Membrane</keyword>
<dbReference type="InterPro" id="IPR018060">
    <property type="entry name" value="HTH_AraC"/>
</dbReference>
<reference evidence="6 7" key="1">
    <citation type="submission" date="2021-03" db="EMBL/GenBank/DDBJ databases">
        <authorList>
            <person name="Peeters C."/>
        </authorList>
    </citation>
    <scope>NUCLEOTIDE SEQUENCE [LARGE SCALE GENOMIC DNA]</scope>
    <source>
        <strain evidence="6 7">LMG 26411</strain>
    </source>
</reference>
<feature type="domain" description="HTH araC/xylS-type" evidence="5">
    <location>
        <begin position="225"/>
        <end position="323"/>
    </location>
</feature>
<dbReference type="InterPro" id="IPR018062">
    <property type="entry name" value="HTH_AraC-typ_CS"/>
</dbReference>
<evidence type="ECO:0000256" key="1">
    <source>
        <dbReference type="ARBA" id="ARBA00023015"/>
    </source>
</evidence>
<dbReference type="SUPFAM" id="SSF46689">
    <property type="entry name" value="Homeodomain-like"/>
    <property type="match status" value="2"/>
</dbReference>
<accession>A0ABN7QCD2</accession>
<evidence type="ECO:0000256" key="3">
    <source>
        <dbReference type="ARBA" id="ARBA00023163"/>
    </source>
</evidence>
<feature type="transmembrane region" description="Helical" evidence="4">
    <location>
        <begin position="27"/>
        <end position="47"/>
    </location>
</feature>
<dbReference type="PROSITE" id="PS00041">
    <property type="entry name" value="HTH_ARAC_FAMILY_1"/>
    <property type="match status" value="1"/>
</dbReference>
<dbReference type="SUPFAM" id="SSF52317">
    <property type="entry name" value="Class I glutamine amidotransferase-like"/>
    <property type="match status" value="1"/>
</dbReference>
<dbReference type="Pfam" id="PF12833">
    <property type="entry name" value="HTH_18"/>
    <property type="match status" value="1"/>
</dbReference>
<keyword evidence="7" id="KW-1185">Reference proteome</keyword>
<name>A0ABN7QCD2_9BURK</name>
<dbReference type="InterPro" id="IPR050204">
    <property type="entry name" value="AraC_XylS_family_regulators"/>
</dbReference>
<keyword evidence="3" id="KW-0804">Transcription</keyword>
<dbReference type="PANTHER" id="PTHR46796">
    <property type="entry name" value="HTH-TYPE TRANSCRIPTIONAL ACTIVATOR RHAS-RELATED"/>
    <property type="match status" value="1"/>
</dbReference>
<evidence type="ECO:0000259" key="5">
    <source>
        <dbReference type="PROSITE" id="PS01124"/>
    </source>
</evidence>
<dbReference type="EMBL" id="CAJPVI010000114">
    <property type="protein sequence ID" value="CAG2161207.1"/>
    <property type="molecule type" value="Genomic_DNA"/>
</dbReference>
<evidence type="ECO:0000256" key="2">
    <source>
        <dbReference type="ARBA" id="ARBA00023125"/>
    </source>
</evidence>
<protein>
    <submittedName>
        <fullName evidence="6">HTH-type transcriptional regulator CdhR</fullName>
    </submittedName>
</protein>
<organism evidence="6 7">
    <name type="scientific">Cupriavidus numazuensis</name>
    <dbReference type="NCBI Taxonomy" id="221992"/>
    <lineage>
        <taxon>Bacteria</taxon>
        <taxon>Pseudomonadati</taxon>
        <taxon>Pseudomonadota</taxon>
        <taxon>Betaproteobacteria</taxon>
        <taxon>Burkholderiales</taxon>
        <taxon>Burkholderiaceae</taxon>
        <taxon>Cupriavidus</taxon>
    </lineage>
</organism>
<sequence length="330" mass="35693">MSYAQLKPAVSWLSVSARPRRDAARRIGILLFDGFSLLGAGMIAEVFHTANALSDDALEGEGQTRYEVRFLSLTGGSIACSASVHVWTDEIDPGQPAGFDLLFVAAGADAEGRGIDERVLGWLRAAAHRRTATVRPIAQGRAVLDAAGISRLAQLHDAQSPSQPLALDAVDDQFESMKAALTLIRREQGVDVARAVAGRVMPSWSNRLLPCIGDAGMTGPGEKIRAAARWLRQHCEQDISIAGAAEVAAMSERNFLRRFKLEMGITPSDFLLQARLDTACGFLADTELPVDKIARRSGMGNGDRLAKIFRKRLSISPTEFRQRSRVAVDG</sequence>
<evidence type="ECO:0000313" key="6">
    <source>
        <dbReference type="EMBL" id="CAG2161207.1"/>
    </source>
</evidence>
<keyword evidence="4" id="KW-0812">Transmembrane</keyword>
<dbReference type="InterPro" id="IPR009057">
    <property type="entry name" value="Homeodomain-like_sf"/>
</dbReference>
<keyword evidence="1" id="KW-0805">Transcription regulation</keyword>
<dbReference type="Gene3D" id="1.10.10.60">
    <property type="entry name" value="Homeodomain-like"/>
    <property type="match status" value="1"/>
</dbReference>
<dbReference type="Gene3D" id="3.40.50.880">
    <property type="match status" value="1"/>
</dbReference>
<keyword evidence="4" id="KW-1133">Transmembrane helix</keyword>